<evidence type="ECO:0000313" key="2">
    <source>
        <dbReference type="Proteomes" id="UP000800036"/>
    </source>
</evidence>
<dbReference type="AlphaFoldDB" id="A0A6A5VCP3"/>
<protein>
    <submittedName>
        <fullName evidence="1">Uncharacterized protein</fullName>
    </submittedName>
</protein>
<reference evidence="1" key="1">
    <citation type="journal article" date="2020" name="Stud. Mycol.">
        <title>101 Dothideomycetes genomes: a test case for predicting lifestyles and emergence of pathogens.</title>
        <authorList>
            <person name="Haridas S."/>
            <person name="Albert R."/>
            <person name="Binder M."/>
            <person name="Bloem J."/>
            <person name="Labutti K."/>
            <person name="Salamov A."/>
            <person name="Andreopoulos B."/>
            <person name="Baker S."/>
            <person name="Barry K."/>
            <person name="Bills G."/>
            <person name="Bluhm B."/>
            <person name="Cannon C."/>
            <person name="Castanera R."/>
            <person name="Culley D."/>
            <person name="Daum C."/>
            <person name="Ezra D."/>
            <person name="Gonzalez J."/>
            <person name="Henrissat B."/>
            <person name="Kuo A."/>
            <person name="Liang C."/>
            <person name="Lipzen A."/>
            <person name="Lutzoni F."/>
            <person name="Magnuson J."/>
            <person name="Mondo S."/>
            <person name="Nolan M."/>
            <person name="Ohm R."/>
            <person name="Pangilinan J."/>
            <person name="Park H.-J."/>
            <person name="Ramirez L."/>
            <person name="Alfaro M."/>
            <person name="Sun H."/>
            <person name="Tritt A."/>
            <person name="Yoshinaga Y."/>
            <person name="Zwiers L.-H."/>
            <person name="Turgeon B."/>
            <person name="Goodwin S."/>
            <person name="Spatafora J."/>
            <person name="Crous P."/>
            <person name="Grigoriev I."/>
        </authorList>
    </citation>
    <scope>NUCLEOTIDE SEQUENCE</scope>
    <source>
        <strain evidence="1">CBS 107.79</strain>
    </source>
</reference>
<dbReference type="Proteomes" id="UP000800036">
    <property type="component" value="Unassembled WGS sequence"/>
</dbReference>
<accession>A0A6A5VCP3</accession>
<evidence type="ECO:0000313" key="1">
    <source>
        <dbReference type="EMBL" id="KAF1974914.1"/>
    </source>
</evidence>
<gene>
    <name evidence="1" type="ORF">BU23DRAFT_567278</name>
</gene>
<proteinExistence type="predicted"/>
<keyword evidence="2" id="KW-1185">Reference proteome</keyword>
<organism evidence="1 2">
    <name type="scientific">Bimuria novae-zelandiae CBS 107.79</name>
    <dbReference type="NCBI Taxonomy" id="1447943"/>
    <lineage>
        <taxon>Eukaryota</taxon>
        <taxon>Fungi</taxon>
        <taxon>Dikarya</taxon>
        <taxon>Ascomycota</taxon>
        <taxon>Pezizomycotina</taxon>
        <taxon>Dothideomycetes</taxon>
        <taxon>Pleosporomycetidae</taxon>
        <taxon>Pleosporales</taxon>
        <taxon>Massarineae</taxon>
        <taxon>Didymosphaeriaceae</taxon>
        <taxon>Bimuria</taxon>
    </lineage>
</organism>
<dbReference type="EMBL" id="ML976673">
    <property type="protein sequence ID" value="KAF1974914.1"/>
    <property type="molecule type" value="Genomic_DNA"/>
</dbReference>
<sequence>MCPAYGRHNRPNNLHLGPLLNPALTQPTTPSAHAADEEVTAYHLSMEDFYTAQGYLVLRWYEREELVLAHAYVPRPSASSAGENRAHARTAAKSVRGWMRKALRSVPGKLFPYSLRKE</sequence>
<name>A0A6A5VCP3_9PLEO</name>